<protein>
    <recommendedName>
        <fullName evidence="7">RING-type domain-containing protein</fullName>
    </recommendedName>
</protein>
<accession>A0A0F2M7Z6</accession>
<evidence type="ECO:0000313" key="5">
    <source>
        <dbReference type="EMBL" id="KJR84301.1"/>
    </source>
</evidence>
<evidence type="ECO:0000256" key="4">
    <source>
        <dbReference type="SAM" id="MobiDB-lite"/>
    </source>
</evidence>
<keyword evidence="1" id="KW-0479">Metal-binding</keyword>
<dbReference type="VEuPathDB" id="FungiDB:SPSK_09436"/>
<dbReference type="EMBL" id="AXCR01000007">
    <property type="protein sequence ID" value="KJR84301.1"/>
    <property type="molecule type" value="Genomic_DNA"/>
</dbReference>
<dbReference type="KEGG" id="ssck:SPSK_09436"/>
<dbReference type="OrthoDB" id="4568644at2759"/>
<sequence>MDSTSPKEAVGIEQRQDRWQSNSRAGRRSSTKRHTSWVSHKSHNKRKSKSKNKKAKKGKAKSSTRSLTRSQAIWAARAPKRIVPKTRRPSQQVFWSMVQTETGEQVIVTELTDASTATSTDISTDSRPCPCPDETDLQSVPVNNPLDVASPVLFPGALDGVLPRTDLAGAHNCGGHLHILDIDYWHSSLCRDCNKYNIPVGELHILPCGHYLCLRCLNKKAASVAQSIYDADVWEKVQQALHDTAFAESFYNYDDDYDGRPMYGRQQGPGPNSRQYGTPWAALQAVGMLCCGMDARLDHFLGCLDPAVSTAYWIAYAAVRVQQPEDLRSRCGWPDCRRQLVPANHFVRHDQLQYAFCLSCGGTSLIKDREGSTIPARAWQEDEEST</sequence>
<evidence type="ECO:0000256" key="3">
    <source>
        <dbReference type="ARBA" id="ARBA00022833"/>
    </source>
</evidence>
<evidence type="ECO:0000256" key="1">
    <source>
        <dbReference type="ARBA" id="ARBA00022723"/>
    </source>
</evidence>
<feature type="region of interest" description="Disordered" evidence="4">
    <location>
        <begin position="1"/>
        <end position="75"/>
    </location>
</feature>
<dbReference type="RefSeq" id="XP_016586977.1">
    <property type="nucleotide sequence ID" value="XM_016736008.1"/>
</dbReference>
<evidence type="ECO:0000313" key="6">
    <source>
        <dbReference type="Proteomes" id="UP000033710"/>
    </source>
</evidence>
<evidence type="ECO:0008006" key="7">
    <source>
        <dbReference type="Google" id="ProtNLM"/>
    </source>
</evidence>
<keyword evidence="2" id="KW-0863">Zinc-finger</keyword>
<dbReference type="PROSITE" id="PS00518">
    <property type="entry name" value="ZF_RING_1"/>
    <property type="match status" value="1"/>
</dbReference>
<reference evidence="5 6" key="2">
    <citation type="journal article" date="2015" name="Eukaryot. Cell">
        <title>Asexual propagation of a virulent clone complex in a human and feline outbreak of sporotrichosis.</title>
        <authorList>
            <person name="Teixeira Mde M."/>
            <person name="Rodrigues A.M."/>
            <person name="Tsui C.K."/>
            <person name="de Almeida L.G."/>
            <person name="Van Diepeningen A.D."/>
            <person name="van den Ende B.G."/>
            <person name="Fernandes G.F."/>
            <person name="Kano R."/>
            <person name="Hamelin R.C."/>
            <person name="Lopes-Bezerra L.M."/>
            <person name="Vasconcelos A.T."/>
            <person name="de Hoog S."/>
            <person name="de Camargo Z.P."/>
            <person name="Felipe M.S."/>
        </authorList>
    </citation>
    <scope>NUCLEOTIDE SEQUENCE [LARGE SCALE GENOMIC DNA]</scope>
    <source>
        <strain evidence="5 6">1099-18</strain>
    </source>
</reference>
<comment type="caution">
    <text evidence="5">The sequence shown here is derived from an EMBL/GenBank/DDBJ whole genome shotgun (WGS) entry which is preliminary data.</text>
</comment>
<feature type="compositionally biased region" description="Basic residues" evidence="4">
    <location>
        <begin position="25"/>
        <end position="62"/>
    </location>
</feature>
<gene>
    <name evidence="5" type="ORF">SPSK_09436</name>
</gene>
<dbReference type="AlphaFoldDB" id="A0A0F2M7Z6"/>
<reference evidence="5 6" key="1">
    <citation type="journal article" date="2014" name="BMC Genomics">
        <title>Comparative genomics of the major fungal agents of human and animal Sporotrichosis: Sporothrix schenckii and Sporothrix brasiliensis.</title>
        <authorList>
            <person name="Teixeira M.M."/>
            <person name="de Almeida L.G."/>
            <person name="Kubitschek-Barreira P."/>
            <person name="Alves F.L."/>
            <person name="Kioshima E.S."/>
            <person name="Abadio A.K."/>
            <person name="Fernandes L."/>
            <person name="Derengowski L.S."/>
            <person name="Ferreira K.S."/>
            <person name="Souza R.C."/>
            <person name="Ruiz J.C."/>
            <person name="de Andrade N.C."/>
            <person name="Paes H.C."/>
            <person name="Nicola A.M."/>
            <person name="Albuquerque P."/>
            <person name="Gerber A.L."/>
            <person name="Martins V.P."/>
            <person name="Peconick L.D."/>
            <person name="Neto A.V."/>
            <person name="Chaucanez C.B."/>
            <person name="Silva P.A."/>
            <person name="Cunha O.L."/>
            <person name="de Oliveira F.F."/>
            <person name="dos Santos T.C."/>
            <person name="Barros A.L."/>
            <person name="Soares M.A."/>
            <person name="de Oliveira L.M."/>
            <person name="Marini M.M."/>
            <person name="Villalobos-Duno H."/>
            <person name="Cunha M.M."/>
            <person name="de Hoog S."/>
            <person name="da Silveira J.F."/>
            <person name="Henrissat B."/>
            <person name="Nino-Vega G.A."/>
            <person name="Cisalpino P.S."/>
            <person name="Mora-Montes H.M."/>
            <person name="Almeida S.R."/>
            <person name="Stajich J.E."/>
            <person name="Lopes-Bezerra L.M."/>
            <person name="Vasconcelos A.T."/>
            <person name="Felipe M.S."/>
        </authorList>
    </citation>
    <scope>NUCLEOTIDE SEQUENCE [LARGE SCALE GENOMIC DNA]</scope>
    <source>
        <strain evidence="5 6">1099-18</strain>
    </source>
</reference>
<dbReference type="GeneID" id="27671285"/>
<dbReference type="InterPro" id="IPR017907">
    <property type="entry name" value="Znf_RING_CS"/>
</dbReference>
<name>A0A0F2M7Z6_SPOSC</name>
<organism evidence="5 6">
    <name type="scientific">Sporothrix schenckii 1099-18</name>
    <dbReference type="NCBI Taxonomy" id="1397361"/>
    <lineage>
        <taxon>Eukaryota</taxon>
        <taxon>Fungi</taxon>
        <taxon>Dikarya</taxon>
        <taxon>Ascomycota</taxon>
        <taxon>Pezizomycotina</taxon>
        <taxon>Sordariomycetes</taxon>
        <taxon>Sordariomycetidae</taxon>
        <taxon>Ophiostomatales</taxon>
        <taxon>Ophiostomataceae</taxon>
        <taxon>Sporothrix</taxon>
    </lineage>
</organism>
<dbReference type="Proteomes" id="UP000033710">
    <property type="component" value="Unassembled WGS sequence"/>
</dbReference>
<dbReference type="GO" id="GO:0008270">
    <property type="term" value="F:zinc ion binding"/>
    <property type="evidence" value="ECO:0007669"/>
    <property type="project" value="UniProtKB-KW"/>
</dbReference>
<evidence type="ECO:0000256" key="2">
    <source>
        <dbReference type="ARBA" id="ARBA00022771"/>
    </source>
</evidence>
<keyword evidence="3" id="KW-0862">Zinc</keyword>
<proteinExistence type="predicted"/>